<evidence type="ECO:0000259" key="5">
    <source>
        <dbReference type="PROSITE" id="PS51747"/>
    </source>
</evidence>
<dbReference type="AlphaFoldDB" id="A0A4Y7RLJ7"/>
<dbReference type="EMBL" id="QFFZ01000042">
    <property type="protein sequence ID" value="TEB09620.1"/>
    <property type="molecule type" value="Genomic_DNA"/>
</dbReference>
<dbReference type="SUPFAM" id="SSF53927">
    <property type="entry name" value="Cytidine deaminase-like"/>
    <property type="match status" value="1"/>
</dbReference>
<keyword evidence="7" id="KW-1185">Reference proteome</keyword>
<evidence type="ECO:0000256" key="4">
    <source>
        <dbReference type="PIRSR" id="PIRSR006019-2"/>
    </source>
</evidence>
<dbReference type="PANTHER" id="PTHR11086">
    <property type="entry name" value="DEOXYCYTIDYLATE DEAMINASE-RELATED"/>
    <property type="match status" value="1"/>
</dbReference>
<dbReference type="RefSeq" id="WP_243119882.1">
    <property type="nucleotide sequence ID" value="NZ_QFFZ01000042.1"/>
</dbReference>
<dbReference type="InterPro" id="IPR016193">
    <property type="entry name" value="Cytidine_deaminase-like"/>
</dbReference>
<evidence type="ECO:0000256" key="2">
    <source>
        <dbReference type="ARBA" id="ARBA00022801"/>
    </source>
</evidence>
<dbReference type="InterPro" id="IPR002125">
    <property type="entry name" value="CMP_dCMP_dom"/>
</dbReference>
<dbReference type="GO" id="GO:0004132">
    <property type="term" value="F:dCMP deaminase activity"/>
    <property type="evidence" value="ECO:0007669"/>
    <property type="project" value="InterPro"/>
</dbReference>
<dbReference type="Proteomes" id="UP000297597">
    <property type="component" value="Unassembled WGS sequence"/>
</dbReference>
<keyword evidence="4" id="KW-0479">Metal-binding</keyword>
<name>A0A4Y7RLJ7_9FIRM</name>
<dbReference type="InterPro" id="IPR015517">
    <property type="entry name" value="dCMP_deaminase-rel"/>
</dbReference>
<protein>
    <submittedName>
        <fullName evidence="6">tRNA-specific adenosine deaminase</fullName>
        <ecNumber evidence="6">3.5.4.33</ecNumber>
    </submittedName>
</protein>
<comment type="cofactor">
    <cofactor evidence="1 4">
        <name>Zn(2+)</name>
        <dbReference type="ChEBI" id="CHEBI:29105"/>
    </cofactor>
</comment>
<comment type="caution">
    <text evidence="6">The sequence shown here is derived from an EMBL/GenBank/DDBJ whole genome shotgun (WGS) entry which is preliminary data.</text>
</comment>
<dbReference type="PIRSF" id="PIRSF006019">
    <property type="entry name" value="dCMP_deaminase"/>
    <property type="match status" value="1"/>
</dbReference>
<feature type="active site" description="Proton donor" evidence="3">
    <location>
        <position position="82"/>
    </location>
</feature>
<reference evidence="6 7" key="1">
    <citation type="journal article" date="2018" name="Environ. Microbiol.">
        <title>Novel energy conservation strategies and behaviour of Pelotomaculum schinkii driving syntrophic propionate catabolism.</title>
        <authorList>
            <person name="Hidalgo-Ahumada C.A.P."/>
            <person name="Nobu M.K."/>
            <person name="Narihiro T."/>
            <person name="Tamaki H."/>
            <person name="Liu W.T."/>
            <person name="Kamagata Y."/>
            <person name="Stams A.J.M."/>
            <person name="Imachi H."/>
            <person name="Sousa D.Z."/>
        </authorList>
    </citation>
    <scope>NUCLEOTIDE SEQUENCE [LARGE SCALE GENOMIC DNA]</scope>
    <source>
        <strain evidence="6 7">MGP</strain>
    </source>
</reference>
<dbReference type="Gene3D" id="3.40.140.10">
    <property type="entry name" value="Cytidine Deaminase, domain 2"/>
    <property type="match status" value="1"/>
</dbReference>
<keyword evidence="2 6" id="KW-0378">Hydrolase</keyword>
<dbReference type="EC" id="3.5.4.33" evidence="6"/>
<dbReference type="PANTHER" id="PTHR11086:SF18">
    <property type="entry name" value="DEOXYCYTIDYLATE DEAMINASE"/>
    <property type="match status" value="1"/>
</dbReference>
<feature type="binding site" evidence="4">
    <location>
        <position position="111"/>
    </location>
    <ligand>
        <name>Zn(2+)</name>
        <dbReference type="ChEBI" id="CHEBI:29105"/>
        <note>catalytic</note>
    </ligand>
</feature>
<feature type="binding site" evidence="4">
    <location>
        <position position="80"/>
    </location>
    <ligand>
        <name>Zn(2+)</name>
        <dbReference type="ChEBI" id="CHEBI:29105"/>
        <note>catalytic</note>
    </ligand>
</feature>
<dbReference type="PROSITE" id="PS51747">
    <property type="entry name" value="CYT_DCMP_DEAMINASES_2"/>
    <property type="match status" value="1"/>
</dbReference>
<feature type="domain" description="CMP/dCMP-type deaminase" evidence="5">
    <location>
        <begin position="7"/>
        <end position="145"/>
    </location>
</feature>
<dbReference type="CDD" id="cd01286">
    <property type="entry name" value="deoxycytidylate_deaminase"/>
    <property type="match status" value="1"/>
</dbReference>
<dbReference type="Pfam" id="PF00383">
    <property type="entry name" value="dCMP_cyt_deam_1"/>
    <property type="match status" value="1"/>
</dbReference>
<evidence type="ECO:0000256" key="3">
    <source>
        <dbReference type="PIRSR" id="PIRSR006019-1"/>
    </source>
</evidence>
<dbReference type="GO" id="GO:0006220">
    <property type="term" value="P:pyrimidine nucleotide metabolic process"/>
    <property type="evidence" value="ECO:0007669"/>
    <property type="project" value="InterPro"/>
</dbReference>
<keyword evidence="4" id="KW-0862">Zinc</keyword>
<sequence>MKEKRPSWHEIFMEHALVASKRSTCLKHKTGAVLVLNNHIIATGYNGAPSKLKHCAATGCMQERDDVRPEERPGLCRAVHAEMNCLIQAAKHGHSVNGGYLYVNHPPCPMCAKLMVNAGISRVYYSGGDLDKTTADILQEADVSLIKL</sequence>
<dbReference type="GO" id="GO:0005737">
    <property type="term" value="C:cytoplasm"/>
    <property type="evidence" value="ECO:0007669"/>
    <property type="project" value="TreeGrafter"/>
</dbReference>
<feature type="binding site" evidence="4">
    <location>
        <position position="108"/>
    </location>
    <ligand>
        <name>Zn(2+)</name>
        <dbReference type="ChEBI" id="CHEBI:29105"/>
        <note>catalytic</note>
    </ligand>
</feature>
<evidence type="ECO:0000313" key="7">
    <source>
        <dbReference type="Proteomes" id="UP000297597"/>
    </source>
</evidence>
<gene>
    <name evidence="6" type="primary">tadA_2</name>
    <name evidence="6" type="ORF">Pmgp_02989</name>
</gene>
<accession>A0A4Y7RLJ7</accession>
<dbReference type="GO" id="GO:0008270">
    <property type="term" value="F:zinc ion binding"/>
    <property type="evidence" value="ECO:0007669"/>
    <property type="project" value="InterPro"/>
</dbReference>
<dbReference type="InterPro" id="IPR035105">
    <property type="entry name" value="Deoxycytidylate_deaminase_dom"/>
</dbReference>
<dbReference type="GO" id="GO:0052717">
    <property type="term" value="F:tRNA-specific adenosine-34 deaminase activity"/>
    <property type="evidence" value="ECO:0007669"/>
    <property type="project" value="UniProtKB-EC"/>
</dbReference>
<evidence type="ECO:0000256" key="1">
    <source>
        <dbReference type="ARBA" id="ARBA00001947"/>
    </source>
</evidence>
<evidence type="ECO:0000313" key="6">
    <source>
        <dbReference type="EMBL" id="TEB09620.1"/>
    </source>
</evidence>
<dbReference type="InterPro" id="IPR016473">
    <property type="entry name" value="dCMP_deaminase"/>
</dbReference>
<organism evidence="6 7">
    <name type="scientific">Pelotomaculum propionicicum</name>
    <dbReference type="NCBI Taxonomy" id="258475"/>
    <lineage>
        <taxon>Bacteria</taxon>
        <taxon>Bacillati</taxon>
        <taxon>Bacillota</taxon>
        <taxon>Clostridia</taxon>
        <taxon>Eubacteriales</taxon>
        <taxon>Desulfotomaculaceae</taxon>
        <taxon>Pelotomaculum</taxon>
    </lineage>
</organism>
<proteinExistence type="predicted"/>